<dbReference type="InterPro" id="IPR037925">
    <property type="entry name" value="FlgE/F/G-like"/>
</dbReference>
<dbReference type="InterPro" id="IPR020013">
    <property type="entry name" value="Flagellar_FlgE/F/G"/>
</dbReference>
<evidence type="ECO:0000313" key="8">
    <source>
        <dbReference type="EMBL" id="MEN3226990.1"/>
    </source>
</evidence>
<gene>
    <name evidence="8" type="ORF">PUR21_04820</name>
</gene>
<reference evidence="8 9" key="1">
    <citation type="journal article" date="2023" name="PLoS ONE">
        <title>Complete genome assembly of Hawai'i environmental nontuberculous mycobacteria reveals unexpected co-isolation with methylobacteria.</title>
        <authorList>
            <person name="Hendrix J."/>
            <person name="Epperson L.E."/>
            <person name="Tong E.I."/>
            <person name="Chan Y.L."/>
            <person name="Hasan N.A."/>
            <person name="Dawrs S.N."/>
            <person name="Norton G.J."/>
            <person name="Virdi R."/>
            <person name="Crooks J.L."/>
            <person name="Chan E.D."/>
            <person name="Honda J.R."/>
            <person name="Strong M."/>
        </authorList>
    </citation>
    <scope>NUCLEOTIDE SEQUENCE [LARGE SCALE GENOMIC DNA]</scope>
    <source>
        <strain evidence="8 9">NJH_HI01</strain>
    </source>
</reference>
<accession>A0ABU9Z755</accession>
<evidence type="ECO:0000256" key="1">
    <source>
        <dbReference type="ARBA" id="ARBA00004117"/>
    </source>
</evidence>
<dbReference type="RefSeq" id="WP_017487135.1">
    <property type="nucleotide sequence ID" value="NZ_JACHOS010000010.1"/>
</dbReference>
<keyword evidence="8" id="KW-0966">Cell projection</keyword>
<dbReference type="NCBIfam" id="TIGR03506">
    <property type="entry name" value="FlgEFG_subfam"/>
    <property type="match status" value="1"/>
</dbReference>
<comment type="similarity">
    <text evidence="2 4">Belongs to the flagella basal body rod proteins family.</text>
</comment>
<evidence type="ECO:0000259" key="6">
    <source>
        <dbReference type="Pfam" id="PF06429"/>
    </source>
</evidence>
<protein>
    <recommendedName>
        <fullName evidence="4">Flagellar hook protein FlgE</fullName>
    </recommendedName>
</protein>
<feature type="domain" description="Flagellar basal body rod protein N-terminal" evidence="5">
    <location>
        <begin position="7"/>
        <end position="37"/>
    </location>
</feature>
<sequence length="461" mass="46897">MDVFSALQTAVSGLKAQSFSLSNISGNIANSQTTGYKRIDTGFVDMLVDSSNTRNQTAGSVGAFSELTNSIQGNKVSTGVSTNMALDGEGFFVVRKKTTDAGGSESFSTANLYTRRGDFAPDKDGYLVNGAGSYLVGASLDPVTGQTNGTGAIKISNAIIPAKPTTTITYSANLPKSPATTTAASSKGLLSAFSDGTDARVTPANGATGGTVSQSNAQSLIDNSVAGPALTVYTASGSPVSIQSRWAKVAAGDAATGTSDTWNLFIADKTSVAGNQTSWSNMGQAFTFSASGQLTAPTGSTVPINNLTVDGVNVGSVGLDISGGLTQYAAASGTVTTNDLKQNGYASGSLNSVEVGENGIISGKYSNGSVIGLARIEVAQFVNPDGLKPDSLGNYQQTVASGEAIIGLKDSAVVGANVEQSNTDIAAEFSKMIVTQQAYSANTRVMSTAQTMISDLLNVIR</sequence>
<dbReference type="PANTHER" id="PTHR30435">
    <property type="entry name" value="FLAGELLAR PROTEIN"/>
    <property type="match status" value="1"/>
</dbReference>
<dbReference type="InterPro" id="IPR001444">
    <property type="entry name" value="Flag_bb_rod_N"/>
</dbReference>
<organism evidence="8 9">
    <name type="scientific">Methylorubrum rhodesianum</name>
    <dbReference type="NCBI Taxonomy" id="29427"/>
    <lineage>
        <taxon>Bacteria</taxon>
        <taxon>Pseudomonadati</taxon>
        <taxon>Pseudomonadota</taxon>
        <taxon>Alphaproteobacteria</taxon>
        <taxon>Hyphomicrobiales</taxon>
        <taxon>Methylobacteriaceae</taxon>
        <taxon>Methylorubrum</taxon>
    </lineage>
</organism>
<keyword evidence="8" id="KW-0282">Flagellum</keyword>
<dbReference type="EMBL" id="JAQYXL010000001">
    <property type="protein sequence ID" value="MEN3226990.1"/>
    <property type="molecule type" value="Genomic_DNA"/>
</dbReference>
<comment type="function">
    <text evidence="4">A flexible structure which links the flagellar filament to the drive apparatus in the basal body.</text>
</comment>
<name>A0ABU9Z755_9HYPH</name>
<evidence type="ECO:0000259" key="7">
    <source>
        <dbReference type="Pfam" id="PF22692"/>
    </source>
</evidence>
<proteinExistence type="inferred from homology"/>
<evidence type="ECO:0000259" key="5">
    <source>
        <dbReference type="Pfam" id="PF00460"/>
    </source>
</evidence>
<evidence type="ECO:0000256" key="4">
    <source>
        <dbReference type="RuleBase" id="RU362116"/>
    </source>
</evidence>
<evidence type="ECO:0000313" key="9">
    <source>
        <dbReference type="Proteomes" id="UP001404845"/>
    </source>
</evidence>
<dbReference type="SUPFAM" id="SSF117143">
    <property type="entry name" value="Flagellar hook protein flgE"/>
    <property type="match status" value="1"/>
</dbReference>
<dbReference type="Pfam" id="PF00460">
    <property type="entry name" value="Flg_bb_rod"/>
    <property type="match status" value="1"/>
</dbReference>
<dbReference type="InterPro" id="IPR010930">
    <property type="entry name" value="Flg_bb/hook_C_dom"/>
</dbReference>
<feature type="domain" description="Flagellar hook protein FlgE/F/G-like D1" evidence="7">
    <location>
        <begin position="85"/>
        <end position="155"/>
    </location>
</feature>
<keyword evidence="8" id="KW-0969">Cilium</keyword>
<comment type="subcellular location">
    <subcellularLocation>
        <location evidence="1 4">Bacterial flagellum basal body</location>
    </subcellularLocation>
</comment>
<comment type="caution">
    <text evidence="8">The sequence shown here is derived from an EMBL/GenBank/DDBJ whole genome shotgun (WGS) entry which is preliminary data.</text>
</comment>
<dbReference type="InterPro" id="IPR053967">
    <property type="entry name" value="LlgE_F_G-like_D1"/>
</dbReference>
<dbReference type="Pfam" id="PF22692">
    <property type="entry name" value="LlgE_F_G_D1"/>
    <property type="match status" value="1"/>
</dbReference>
<keyword evidence="3 4" id="KW-0975">Bacterial flagellum</keyword>
<feature type="domain" description="Flagellar basal-body/hook protein C-terminal" evidence="6">
    <location>
        <begin position="418"/>
        <end position="458"/>
    </location>
</feature>
<keyword evidence="9" id="KW-1185">Reference proteome</keyword>
<dbReference type="PANTHER" id="PTHR30435:SF1">
    <property type="entry name" value="FLAGELLAR HOOK PROTEIN FLGE"/>
    <property type="match status" value="1"/>
</dbReference>
<evidence type="ECO:0000256" key="2">
    <source>
        <dbReference type="ARBA" id="ARBA00009677"/>
    </source>
</evidence>
<dbReference type="Pfam" id="PF06429">
    <property type="entry name" value="Flg_bbr_C"/>
    <property type="match status" value="1"/>
</dbReference>
<dbReference type="Proteomes" id="UP001404845">
    <property type="component" value="Unassembled WGS sequence"/>
</dbReference>
<evidence type="ECO:0000256" key="3">
    <source>
        <dbReference type="ARBA" id="ARBA00023143"/>
    </source>
</evidence>